<gene>
    <name evidence="1" type="ORF">K8V30_02970</name>
</gene>
<accession>A0A921T4K4</accession>
<dbReference type="RefSeq" id="WP_108306983.1">
    <property type="nucleotide sequence ID" value="NZ_QAFW01000016.1"/>
</dbReference>
<keyword evidence="1" id="KW-0378">Hydrolase</keyword>
<dbReference type="Proteomes" id="UP000700212">
    <property type="component" value="Unassembled WGS sequence"/>
</dbReference>
<keyword evidence="1" id="KW-0347">Helicase</keyword>
<dbReference type="OrthoDB" id="2451487at2"/>
<reference evidence="1" key="1">
    <citation type="journal article" date="2021" name="PeerJ">
        <title>Extensive microbial diversity within the chicken gut microbiome revealed by metagenomics and culture.</title>
        <authorList>
            <person name="Gilroy R."/>
            <person name="Ravi A."/>
            <person name="Getino M."/>
            <person name="Pursley I."/>
            <person name="Horton D.L."/>
            <person name="Alikhan N.F."/>
            <person name="Baker D."/>
            <person name="Gharbi K."/>
            <person name="Hall N."/>
            <person name="Watson M."/>
            <person name="Adriaenssens E.M."/>
            <person name="Foster-Nyarko E."/>
            <person name="Jarju S."/>
            <person name="Secka A."/>
            <person name="Antonio M."/>
            <person name="Oren A."/>
            <person name="Chaudhuri R.R."/>
            <person name="La Ragione R."/>
            <person name="Hildebrand F."/>
            <person name="Pallen M.J."/>
        </authorList>
    </citation>
    <scope>NUCLEOTIDE SEQUENCE</scope>
    <source>
        <strain evidence="1">CHK160-4876</strain>
    </source>
</reference>
<dbReference type="GO" id="GO:0004386">
    <property type="term" value="F:helicase activity"/>
    <property type="evidence" value="ECO:0007669"/>
    <property type="project" value="UniProtKB-KW"/>
</dbReference>
<protein>
    <submittedName>
        <fullName evidence="1">DNA helicase</fullName>
    </submittedName>
</protein>
<proteinExistence type="predicted"/>
<dbReference type="EMBL" id="DYTV01000035">
    <property type="protein sequence ID" value="HJH10652.1"/>
    <property type="molecule type" value="Genomic_DNA"/>
</dbReference>
<name>A0A921T4K4_9BACL</name>
<evidence type="ECO:0000313" key="2">
    <source>
        <dbReference type="Proteomes" id="UP000700212"/>
    </source>
</evidence>
<dbReference type="AlphaFoldDB" id="A0A921T4K4"/>
<comment type="caution">
    <text evidence="1">The sequence shown here is derived from an EMBL/GenBank/DDBJ whole genome shotgun (WGS) entry which is preliminary data.</text>
</comment>
<keyword evidence="1" id="KW-0067">ATP-binding</keyword>
<sequence length="186" mass="21884">MEDRQKQIAAWVEQGFYQLVKDAEVENFEKIIQAAIDDKQKDGTTEMFCDRLMLNLAYYERNAAVWYTTFKMVLIGQLDFSTAVIETELLTGQMQARQEVEEQREVLIPIFHEEYEKKALTPEIIMYDYAYMSIAHALRVDFLTVCTMQEQRELLREGDATETLRVIDGYVQYYADQFARQLTLTI</sequence>
<organism evidence="1 2">
    <name type="scientific">Metalysinibacillus jejuensis</name>
    <dbReference type="NCBI Taxonomy" id="914327"/>
    <lineage>
        <taxon>Bacteria</taxon>
        <taxon>Bacillati</taxon>
        <taxon>Bacillota</taxon>
        <taxon>Bacilli</taxon>
        <taxon>Bacillales</taxon>
        <taxon>Caryophanaceae</taxon>
        <taxon>Metalysinibacillus</taxon>
    </lineage>
</organism>
<evidence type="ECO:0000313" key="1">
    <source>
        <dbReference type="EMBL" id="HJH10652.1"/>
    </source>
</evidence>
<keyword evidence="1" id="KW-0547">Nucleotide-binding</keyword>
<reference evidence="1" key="2">
    <citation type="submission" date="2021-09" db="EMBL/GenBank/DDBJ databases">
        <authorList>
            <person name="Gilroy R."/>
        </authorList>
    </citation>
    <scope>NUCLEOTIDE SEQUENCE</scope>
    <source>
        <strain evidence="1">CHK160-4876</strain>
    </source>
</reference>